<evidence type="ECO:0000256" key="1">
    <source>
        <dbReference type="ARBA" id="ARBA00003222"/>
    </source>
</evidence>
<dbReference type="Gene3D" id="1.10.472.10">
    <property type="entry name" value="Cyclin-like"/>
    <property type="match status" value="2"/>
</dbReference>
<gene>
    <name evidence="3" type="ORF">XENOCAPTIV_014801</name>
</gene>
<dbReference type="InterPro" id="IPR006671">
    <property type="entry name" value="Cyclin_N"/>
</dbReference>
<evidence type="ECO:0000313" key="4">
    <source>
        <dbReference type="Proteomes" id="UP001434883"/>
    </source>
</evidence>
<dbReference type="InterPro" id="IPR039361">
    <property type="entry name" value="Cyclin"/>
</dbReference>
<keyword evidence="4" id="KW-1185">Reference proteome</keyword>
<sequence length="114" mass="12819">MRQVQPKHVPCIGVCCLHIAAKMVEEESNVSPTHELIRISQSRFTVSDLSRMEKIISEKLCMDPNVVTALTFLHLYHSAIASLLAESVPGLPTIPEMSWDESDRSIVQIFLIPY</sequence>
<evidence type="ECO:0000259" key="2">
    <source>
        <dbReference type="Pfam" id="PF00134"/>
    </source>
</evidence>
<name>A0ABV0Q551_9TELE</name>
<dbReference type="PANTHER" id="PTHR10177">
    <property type="entry name" value="CYCLINS"/>
    <property type="match status" value="1"/>
</dbReference>
<proteinExistence type="predicted"/>
<dbReference type="EMBL" id="JAHRIN010000304">
    <property type="protein sequence ID" value="MEQ2190919.1"/>
    <property type="molecule type" value="Genomic_DNA"/>
</dbReference>
<evidence type="ECO:0000313" key="3">
    <source>
        <dbReference type="EMBL" id="MEQ2190919.1"/>
    </source>
</evidence>
<dbReference type="SUPFAM" id="SSF47954">
    <property type="entry name" value="Cyclin-like"/>
    <property type="match status" value="1"/>
</dbReference>
<dbReference type="Proteomes" id="UP001434883">
    <property type="component" value="Unassembled WGS sequence"/>
</dbReference>
<comment type="function">
    <text evidence="1">Essential for the control of the cell cycle at the G2/M (mitosis) transition.</text>
</comment>
<feature type="domain" description="Cyclin N-terminal" evidence="2">
    <location>
        <begin position="2"/>
        <end position="62"/>
    </location>
</feature>
<accession>A0ABV0Q551</accession>
<dbReference type="Pfam" id="PF00134">
    <property type="entry name" value="Cyclin_N"/>
    <property type="match status" value="1"/>
</dbReference>
<organism evidence="3 4">
    <name type="scientific">Xenoophorus captivus</name>
    <dbReference type="NCBI Taxonomy" id="1517983"/>
    <lineage>
        <taxon>Eukaryota</taxon>
        <taxon>Metazoa</taxon>
        <taxon>Chordata</taxon>
        <taxon>Craniata</taxon>
        <taxon>Vertebrata</taxon>
        <taxon>Euteleostomi</taxon>
        <taxon>Actinopterygii</taxon>
        <taxon>Neopterygii</taxon>
        <taxon>Teleostei</taxon>
        <taxon>Neoteleostei</taxon>
        <taxon>Acanthomorphata</taxon>
        <taxon>Ovalentaria</taxon>
        <taxon>Atherinomorphae</taxon>
        <taxon>Cyprinodontiformes</taxon>
        <taxon>Goodeidae</taxon>
        <taxon>Xenoophorus</taxon>
    </lineage>
</organism>
<reference evidence="3 4" key="1">
    <citation type="submission" date="2021-06" db="EMBL/GenBank/DDBJ databases">
        <authorList>
            <person name="Palmer J.M."/>
        </authorList>
    </citation>
    <scope>NUCLEOTIDE SEQUENCE [LARGE SCALE GENOMIC DNA]</scope>
    <source>
        <strain evidence="3 4">XC_2019</strain>
        <tissue evidence="3">Muscle</tissue>
    </source>
</reference>
<dbReference type="InterPro" id="IPR036915">
    <property type="entry name" value="Cyclin-like_sf"/>
</dbReference>
<protein>
    <recommendedName>
        <fullName evidence="2">Cyclin N-terminal domain-containing protein</fullName>
    </recommendedName>
</protein>
<comment type="caution">
    <text evidence="3">The sequence shown here is derived from an EMBL/GenBank/DDBJ whole genome shotgun (WGS) entry which is preliminary data.</text>
</comment>